<name>A0A813B6G6_9DINO</name>
<dbReference type="Proteomes" id="UP000601435">
    <property type="component" value="Unassembled WGS sequence"/>
</dbReference>
<feature type="region of interest" description="Disordered" evidence="1">
    <location>
        <begin position="43"/>
        <end position="99"/>
    </location>
</feature>
<feature type="region of interest" description="Disordered" evidence="1">
    <location>
        <begin position="571"/>
        <end position="596"/>
    </location>
</feature>
<evidence type="ECO:0000256" key="1">
    <source>
        <dbReference type="SAM" id="MobiDB-lite"/>
    </source>
</evidence>
<reference evidence="2" key="1">
    <citation type="submission" date="2021-02" db="EMBL/GenBank/DDBJ databases">
        <authorList>
            <person name="Dougan E. K."/>
            <person name="Rhodes N."/>
            <person name="Thang M."/>
            <person name="Chan C."/>
        </authorList>
    </citation>
    <scope>NUCLEOTIDE SEQUENCE</scope>
</reference>
<proteinExistence type="predicted"/>
<evidence type="ECO:0000313" key="3">
    <source>
        <dbReference type="Proteomes" id="UP000601435"/>
    </source>
</evidence>
<feature type="compositionally biased region" description="Low complexity" evidence="1">
    <location>
        <begin position="444"/>
        <end position="453"/>
    </location>
</feature>
<protein>
    <submittedName>
        <fullName evidence="2">Uncharacterized protein</fullName>
    </submittedName>
</protein>
<sequence length="1112" mass="124147">MPSRAWSLDTLRLGLDAVELQQVKEEVLDRDIKEVERLLQAEMNQDVQKRPLKNTPSKQPEPSPNVAPLKKSKTALDSPLKPMHLSFSPDSGKAGADRKAATATASAACAENDLPETYIEGSDVYTIVEVPEFGPDRTGDSHPYVMPWHSEADLPEGEMRERLKEALGGAAVLNPYSEEYMYRTKSKAASTDALSDAVSTATASSEYEARYKALQDICRAKDAQIETLLKELEDAKETIRKGSVSNTGGEVTEEPVDAEVASVAPAVAVTGAAAKQRLRRLCERRADGRLQVPEEIHDQWKAGGASRERLLKIWVGSGMDKDSFVREVTHETKKSKELKISVTGDFFTEEEMKEELGLPKCPVLHESGLFFDVDAQQDTYNAGKTRFWCERKTTASMEQAHRTEITDRMTMEAEPDMDEKGENVLIRDDCHGFNLSDFDIGAGASASGAGSSSDNPGMLAGSGKDPVAQLGLPKLMGGVKPEVHLMTYQSCLMNRMAKLTDSRSKPDSIPVKDQTDAVKKLLEKIDANLSVMDALHDQMSEIYAEASVQGHGPGQSAALVDLYQKATRAAKAEPSVPRAKPKAGAKVAPAKKAEEAEDHERLLSEIGAQCTFELEDPAKRVVSLARSIEQEAPGCLRGIKLMSNVDLSHAEIRLHKLVREWGLTLDIPMSFMRQGLFWVPILHVPDWMTYMLHKEPRVLVGGYTVRDPEVHWHLRAFWHAYRHEDTSHEVYMYHSDRLHVCIPYFLYLDEGRGYRKSPVMIVAFESVLGVATKRNFDLKNAGRSSYTDDDEHFRACLDAQLHTSKGSSLMSRFAVTAIPHQWYRTTKEIDRSQVFHNTITKISEKCRDLFYNGCEDKHGQKWYGVLIGLKGDSPALAKAGKLTANFMRLGKDKRICHMCMAGLDDLPWEDVSNRASWQSTLYEERPWDAENVSALLSIPYDASKPEALFKNDPFHVVKYGIARHFTASCLVTLIFLDIFPGELNNVEVRLERAYSDFRSACRQLKSSPNLKGFTREIIHLKHNDSWPWGGYKGSDCTLMLRWLVRLLRYGPCDNQGARTKGPLTALFARDAATQGILEAMLDGACSCLLFFEIINKSGLWLNRQQATKAKPL</sequence>
<dbReference type="AlphaFoldDB" id="A0A813B6G6"/>
<dbReference type="OrthoDB" id="413472at2759"/>
<evidence type="ECO:0000313" key="2">
    <source>
        <dbReference type="EMBL" id="CAE7893247.1"/>
    </source>
</evidence>
<keyword evidence="3" id="KW-1185">Reference proteome</keyword>
<organism evidence="2 3">
    <name type="scientific">Symbiodinium necroappetens</name>
    <dbReference type="NCBI Taxonomy" id="1628268"/>
    <lineage>
        <taxon>Eukaryota</taxon>
        <taxon>Sar</taxon>
        <taxon>Alveolata</taxon>
        <taxon>Dinophyceae</taxon>
        <taxon>Suessiales</taxon>
        <taxon>Symbiodiniaceae</taxon>
        <taxon>Symbiodinium</taxon>
    </lineage>
</organism>
<comment type="caution">
    <text evidence="2">The sequence shown here is derived from an EMBL/GenBank/DDBJ whole genome shotgun (WGS) entry which is preliminary data.</text>
</comment>
<gene>
    <name evidence="2" type="ORF">SNEC2469_LOCUS29794</name>
</gene>
<feature type="region of interest" description="Disordered" evidence="1">
    <location>
        <begin position="444"/>
        <end position="463"/>
    </location>
</feature>
<accession>A0A813B6G6</accession>
<dbReference type="EMBL" id="CAJNJA010067907">
    <property type="protein sequence ID" value="CAE7893247.1"/>
    <property type="molecule type" value="Genomic_DNA"/>
</dbReference>